<accession>A0A6P1BU49</accession>
<evidence type="ECO:0000313" key="1">
    <source>
        <dbReference type="EMBL" id="NEV01690.1"/>
    </source>
</evidence>
<dbReference type="EMBL" id="VKHP01000265">
    <property type="protein sequence ID" value="NEV01690.1"/>
    <property type="molecule type" value="Genomic_DNA"/>
</dbReference>
<evidence type="ECO:0000313" key="2">
    <source>
        <dbReference type="Proteomes" id="UP000468531"/>
    </source>
</evidence>
<name>A0A6P1BU49_9BRAD</name>
<dbReference type="RefSeq" id="WP_163161227.1">
    <property type="nucleotide sequence ID" value="NZ_VKHP01000265.1"/>
</dbReference>
<proteinExistence type="predicted"/>
<organism evidence="1 2">
    <name type="scientific">Bradyrhizobium uaiense</name>
    <dbReference type="NCBI Taxonomy" id="2594946"/>
    <lineage>
        <taxon>Bacteria</taxon>
        <taxon>Pseudomonadati</taxon>
        <taxon>Pseudomonadota</taxon>
        <taxon>Alphaproteobacteria</taxon>
        <taxon>Hyphomicrobiales</taxon>
        <taxon>Nitrobacteraceae</taxon>
        <taxon>Bradyrhizobium</taxon>
    </lineage>
</organism>
<protein>
    <submittedName>
        <fullName evidence="1">DUF2171 domain-containing protein</fullName>
    </submittedName>
</protein>
<dbReference type="AlphaFoldDB" id="A0A6P1BU49"/>
<reference evidence="1 2" key="1">
    <citation type="journal article" date="2020" name="Arch. Microbiol.">
        <title>Bradyrhizobium uaiense sp. nov., a new highly efficient cowpea symbiont.</title>
        <authorList>
            <person name="Cabral Michel D."/>
            <person name="Azarias Guimaraes A."/>
            <person name="Martins da Costa E."/>
            <person name="Soares de Carvalho T."/>
            <person name="Balsanelli E."/>
            <person name="Willems A."/>
            <person name="Maltempi de Souza E."/>
            <person name="de Souza Moreira F.M."/>
        </authorList>
    </citation>
    <scope>NUCLEOTIDE SEQUENCE [LARGE SCALE GENOMIC DNA]</scope>
    <source>
        <strain evidence="1 2">UFLA 03-164</strain>
    </source>
</reference>
<dbReference type="Proteomes" id="UP000468531">
    <property type="component" value="Unassembled WGS sequence"/>
</dbReference>
<dbReference type="InterPro" id="IPR018684">
    <property type="entry name" value="DUF2171"/>
</dbReference>
<dbReference type="Pfam" id="PF09939">
    <property type="entry name" value="DUF2171"/>
    <property type="match status" value="1"/>
</dbReference>
<comment type="caution">
    <text evidence="1">The sequence shown here is derived from an EMBL/GenBank/DDBJ whole genome shotgun (WGS) entry which is preliminary data.</text>
</comment>
<keyword evidence="2" id="KW-1185">Reference proteome</keyword>
<gene>
    <name evidence="1" type="ORF">FNJ47_39465</name>
</gene>
<sequence>MDIKEHMEIVGSDGQHVGTVDRIEGERIKLAKSDSGDRQHHYLDKRLVSGVEGNKVKLSVKAADAASKAA</sequence>